<proteinExistence type="predicted"/>
<feature type="transmembrane region" description="Helical" evidence="1">
    <location>
        <begin position="176"/>
        <end position="193"/>
    </location>
</feature>
<sequence length="249" mass="26801">MDENGAAHSRQYFLSYRDLRKLVGLLGMILPVAVVVRGFLEFGLDIPSSISAYYYTNADAVLVGTLFAIGVFLLAYRGPKGEDRVPGRIAGLGAIGVALFPTGYPDHLPEGARCAAVDGLPPPSCVPQFVAGDYVHLAAAAVFFLTLAFLAYFRFTLSGLPSEARLPRQKARRNRIYRTCAVVMVAMLALIIIDGEVGLGEAIGTRALVTWLETIAIWAFGFAWLTKGQALFPDETAVSEQRTGTAQAV</sequence>
<keyword evidence="1" id="KW-0472">Membrane</keyword>
<keyword evidence="1" id="KW-0812">Transmembrane</keyword>
<keyword evidence="1" id="KW-1133">Transmembrane helix</keyword>
<evidence type="ECO:0000256" key="1">
    <source>
        <dbReference type="SAM" id="Phobius"/>
    </source>
</evidence>
<feature type="transmembrane region" description="Helical" evidence="1">
    <location>
        <begin position="21"/>
        <end position="40"/>
    </location>
</feature>
<name>A0A2M9FXX2_9PROT</name>
<keyword evidence="3" id="KW-1185">Reference proteome</keyword>
<feature type="transmembrane region" description="Helical" evidence="1">
    <location>
        <begin position="87"/>
        <end position="104"/>
    </location>
</feature>
<protein>
    <submittedName>
        <fullName evidence="2">DUF998 domain-containing protein</fullName>
    </submittedName>
</protein>
<reference evidence="2 3" key="1">
    <citation type="submission" date="2017-11" db="EMBL/GenBank/DDBJ databases">
        <title>Draft genome sequence of Rhizobiales bacterium SY3-13.</title>
        <authorList>
            <person name="Sun C."/>
        </authorList>
    </citation>
    <scope>NUCLEOTIDE SEQUENCE [LARGE SCALE GENOMIC DNA]</scope>
    <source>
        <strain evidence="2 3">SY3-13</strain>
    </source>
</reference>
<feature type="transmembrane region" description="Helical" evidence="1">
    <location>
        <begin position="205"/>
        <end position="225"/>
    </location>
</feature>
<comment type="caution">
    <text evidence="2">The sequence shown here is derived from an EMBL/GenBank/DDBJ whole genome shotgun (WGS) entry which is preliminary data.</text>
</comment>
<accession>A0A2M9FXX2</accession>
<feature type="transmembrane region" description="Helical" evidence="1">
    <location>
        <begin position="134"/>
        <end position="155"/>
    </location>
</feature>
<dbReference type="OrthoDB" id="9803163at2"/>
<dbReference type="AlphaFoldDB" id="A0A2M9FXX2"/>
<feature type="transmembrane region" description="Helical" evidence="1">
    <location>
        <begin position="52"/>
        <end position="75"/>
    </location>
</feature>
<organism evidence="2 3">
    <name type="scientific">Minwuia thermotolerans</name>
    <dbReference type="NCBI Taxonomy" id="2056226"/>
    <lineage>
        <taxon>Bacteria</taxon>
        <taxon>Pseudomonadati</taxon>
        <taxon>Pseudomonadota</taxon>
        <taxon>Alphaproteobacteria</taxon>
        <taxon>Minwuiales</taxon>
        <taxon>Minwuiaceae</taxon>
        <taxon>Minwuia</taxon>
    </lineage>
</organism>
<dbReference type="EMBL" id="PHIG01000047">
    <property type="protein sequence ID" value="PJK28307.1"/>
    <property type="molecule type" value="Genomic_DNA"/>
</dbReference>
<dbReference type="Proteomes" id="UP000229498">
    <property type="component" value="Unassembled WGS sequence"/>
</dbReference>
<evidence type="ECO:0000313" key="3">
    <source>
        <dbReference type="Proteomes" id="UP000229498"/>
    </source>
</evidence>
<dbReference type="RefSeq" id="WP_109794754.1">
    <property type="nucleotide sequence ID" value="NZ_PHIG01000047.1"/>
</dbReference>
<gene>
    <name evidence="2" type="ORF">CVT23_18210</name>
</gene>
<evidence type="ECO:0000313" key="2">
    <source>
        <dbReference type="EMBL" id="PJK28307.1"/>
    </source>
</evidence>